<sequence length="391" mass="45261">MKPITKPLILISLLAFSLVFLRITKLIDQNFPYLVVRGVAVYQDEQDKLAGLAIDEKFGQFTAVKSTSEQARTFVLIIGESTTKHNFELYGYPRKNNPRLSLRKKQLHVFDDVISTNAFTIGALKTALSLNNFESESESTIVQLFNQAGFETHWISNQRPIGPYESIVTKMSRAANFYTFTNTEIAGRKTPLDEVLLPHLETTLNRNTKDKFIVLHLLGTHLQYSDRYPAAFELFDEKPPNLKFSHEEAIQKRNEYDNAILYTDYMIEQVIQKVKKQVGESYVMYFSDHGEEVFLDQDFAGHNDDNPTPSMFEVPFIIWMNQNFQDNFDGVIETERSYSLIDFIHSLADLSKIHFEEYVPEKSIFSEEFESKDRKIKANINYTDFKESFVP</sequence>
<dbReference type="SUPFAM" id="SSF53649">
    <property type="entry name" value="Alkaline phosphatase-like"/>
    <property type="match status" value="1"/>
</dbReference>
<organism evidence="8 9">
    <name type="scientific">Psychroflexus planctonicus</name>
    <dbReference type="NCBI Taxonomy" id="1526575"/>
    <lineage>
        <taxon>Bacteria</taxon>
        <taxon>Pseudomonadati</taxon>
        <taxon>Bacteroidota</taxon>
        <taxon>Flavobacteriia</taxon>
        <taxon>Flavobacteriales</taxon>
        <taxon>Flavobacteriaceae</taxon>
        <taxon>Psychroflexus</taxon>
    </lineage>
</organism>
<keyword evidence="9" id="KW-1185">Reference proteome</keyword>
<keyword evidence="5" id="KW-1133">Transmembrane helix</keyword>
<dbReference type="Gene3D" id="3.40.720.10">
    <property type="entry name" value="Alkaline Phosphatase, subunit A"/>
    <property type="match status" value="1"/>
</dbReference>
<protein>
    <recommendedName>
        <fullName evidence="7">Sulfatase N-terminal domain-containing protein</fullName>
    </recommendedName>
</protein>
<dbReference type="InterPro" id="IPR040423">
    <property type="entry name" value="PEA_transferase"/>
</dbReference>
<feature type="domain" description="Sulfatase N-terminal" evidence="7">
    <location>
        <begin position="72"/>
        <end position="351"/>
    </location>
</feature>
<evidence type="ECO:0000256" key="6">
    <source>
        <dbReference type="ARBA" id="ARBA00023136"/>
    </source>
</evidence>
<comment type="caution">
    <text evidence="8">The sequence shown here is derived from an EMBL/GenBank/DDBJ whole genome shotgun (WGS) entry which is preliminary data.</text>
</comment>
<comment type="subcellular location">
    <subcellularLocation>
        <location evidence="1">Cell membrane</location>
        <topology evidence="1">Multi-pass membrane protein</topology>
    </subcellularLocation>
</comment>
<keyword evidence="2" id="KW-1003">Cell membrane</keyword>
<evidence type="ECO:0000259" key="7">
    <source>
        <dbReference type="Pfam" id="PF00884"/>
    </source>
</evidence>
<dbReference type="PANTHER" id="PTHR30443:SF2">
    <property type="entry name" value="PHOSPHOETHANOLAMINE TRANSFERASE EPTC"/>
    <property type="match status" value="1"/>
</dbReference>
<evidence type="ECO:0000256" key="4">
    <source>
        <dbReference type="ARBA" id="ARBA00022692"/>
    </source>
</evidence>
<dbReference type="CDD" id="cd16017">
    <property type="entry name" value="LptA"/>
    <property type="match status" value="1"/>
</dbReference>
<dbReference type="Proteomes" id="UP000599179">
    <property type="component" value="Unassembled WGS sequence"/>
</dbReference>
<keyword evidence="6" id="KW-0472">Membrane</keyword>
<evidence type="ECO:0000313" key="8">
    <source>
        <dbReference type="EMBL" id="GGE26867.1"/>
    </source>
</evidence>
<dbReference type="InterPro" id="IPR000917">
    <property type="entry name" value="Sulfatase_N"/>
</dbReference>
<evidence type="ECO:0000256" key="1">
    <source>
        <dbReference type="ARBA" id="ARBA00004651"/>
    </source>
</evidence>
<dbReference type="EMBL" id="BMGM01000002">
    <property type="protein sequence ID" value="GGE26867.1"/>
    <property type="molecule type" value="Genomic_DNA"/>
</dbReference>
<evidence type="ECO:0000256" key="3">
    <source>
        <dbReference type="ARBA" id="ARBA00022679"/>
    </source>
</evidence>
<gene>
    <name evidence="8" type="ORF">GCM10010832_04480</name>
</gene>
<proteinExistence type="predicted"/>
<reference evidence="9" key="1">
    <citation type="journal article" date="2019" name="Int. J. Syst. Evol. Microbiol.">
        <title>The Global Catalogue of Microorganisms (GCM) 10K type strain sequencing project: providing services to taxonomists for standard genome sequencing and annotation.</title>
        <authorList>
            <consortium name="The Broad Institute Genomics Platform"/>
            <consortium name="The Broad Institute Genome Sequencing Center for Infectious Disease"/>
            <person name="Wu L."/>
            <person name="Ma J."/>
        </authorList>
    </citation>
    <scope>NUCLEOTIDE SEQUENCE [LARGE SCALE GENOMIC DNA]</scope>
    <source>
        <strain evidence="9">CGMCC 1.12931</strain>
    </source>
</reference>
<keyword evidence="4" id="KW-0812">Transmembrane</keyword>
<accession>A0ABQ1SET7</accession>
<dbReference type="InterPro" id="IPR017850">
    <property type="entry name" value="Alkaline_phosphatase_core_sf"/>
</dbReference>
<keyword evidence="3" id="KW-0808">Transferase</keyword>
<dbReference type="Pfam" id="PF00884">
    <property type="entry name" value="Sulfatase"/>
    <property type="match status" value="1"/>
</dbReference>
<name>A0ABQ1SET7_9FLAO</name>
<dbReference type="InterPro" id="IPR058130">
    <property type="entry name" value="PEA_transf_C"/>
</dbReference>
<dbReference type="PANTHER" id="PTHR30443">
    <property type="entry name" value="INNER MEMBRANE PROTEIN"/>
    <property type="match status" value="1"/>
</dbReference>
<evidence type="ECO:0000313" key="9">
    <source>
        <dbReference type="Proteomes" id="UP000599179"/>
    </source>
</evidence>
<evidence type="ECO:0000256" key="5">
    <source>
        <dbReference type="ARBA" id="ARBA00022989"/>
    </source>
</evidence>
<evidence type="ECO:0000256" key="2">
    <source>
        <dbReference type="ARBA" id="ARBA00022475"/>
    </source>
</evidence>